<feature type="compositionally biased region" description="Basic and acidic residues" evidence="7">
    <location>
        <begin position="604"/>
        <end position="631"/>
    </location>
</feature>
<feature type="compositionally biased region" description="Polar residues" evidence="7">
    <location>
        <begin position="864"/>
        <end position="876"/>
    </location>
</feature>
<dbReference type="InterPro" id="IPR000571">
    <property type="entry name" value="Znf_CCCH"/>
</dbReference>
<evidence type="ECO:0000256" key="1">
    <source>
        <dbReference type="ARBA" id="ARBA00022553"/>
    </source>
</evidence>
<evidence type="ECO:0000259" key="8">
    <source>
        <dbReference type="PROSITE" id="PS50103"/>
    </source>
</evidence>
<dbReference type="SMART" id="SM00356">
    <property type="entry name" value="ZnF_C3H1"/>
    <property type="match status" value="2"/>
</dbReference>
<feature type="domain" description="C3H1-type" evidence="8">
    <location>
        <begin position="445"/>
        <end position="468"/>
    </location>
</feature>
<dbReference type="PANTHER" id="PTHR13119:SF12">
    <property type="entry name" value="PROTEIN SUPPRESSOR OF SABLE"/>
    <property type="match status" value="1"/>
</dbReference>
<evidence type="ECO:0000313" key="10">
    <source>
        <dbReference type="Proteomes" id="UP000009022"/>
    </source>
</evidence>
<dbReference type="EMBL" id="DS985241">
    <property type="protein sequence ID" value="EDV28604.1"/>
    <property type="molecule type" value="Genomic_DNA"/>
</dbReference>
<sequence length="1110" mass="125023">MNCDAIQNVTERQDNEINNQISHDRSYAMIQQANANPSAENNHQASANTDPSSFKDDDDPSVDELEEGEVISSCESDGELKNETPNQETPDRNYQDNAATFFSPSLPAQGENNHDSNYNTDHHYPDVNRSQRFCAYPSLNEDKLNQLQNDQSSKPPTKKKRENRFSKKKPSKNARRNKAARQRARTAAAATATPTGAGRGSFHAKAKNKNKKAPPPPVESNHFPPGPDMVHGKKGKPSLQASSLLSRPLHPNHDSMPRPETIYRRGPMDDVENPIDDYAYTTGGYLEAMHPPVDKFGRNLPAPSNMPPRFHGFDMGPVINDNQIDLRNQLGDHNPPLPPPPPPFSTLKQPPILGQSVDDNNFNEIEIQQSRKRQAEHEVKPRFQKRHKDNKMKPIPKVVCKYFQEGRCSKGDECTFAHDGIPSIKKRQELCKSSVCLNFFIQNFPCKFFHTNSTCYSGDKCKFSHAELNDEGHQLLSQFLKSSRESDEPIDPIGPDDRSNDGVIAAPKIFNSLNDSSYQVPSIRTNESEKLSQNFPDRALPERISNIQLPYGNRMDDMEHKDNTSRPIKNESQPARSTSTVRDPRLRHLQNAGSDLTNKTRSVNMEDKMENRNEIRDRPGLTDERRLERSSNLHATTKQAIPIRDPRQQHPGSRIRSKEDLHGRPQAIKESHLLPEQKSTSRVLASQQQSESWDDLGRRKRAVEGNNQPRTGYRSAPNEDKNFGPSSLHRSEQEYASFQRQRARTGGANNQVLPDDEESYGNSRSNPVDKSTRQGKQAPTSSEVFQDMRGLGHPGPDYPSQRSHDNIAREPLRKGSGFTPMSHPVYEEQYMKPPAGRSVGELSRAPRPRIPEDPRNVRPGFQAHGTNPESSLPSEDSYNDHQHKIPDNMALKQRYRKNDPANMKNQAHTQQYLEEHKYGDNSSVEAKPRSQQFDPRKDDRQLKEPTAPARRVAAGTTRPKDPRLARLENVDSAHANPATAERFPKDPRIGALKDFGARRQPTTEASIIKDPRLQYYDSPGDTDSHNKPVNTNTLPKNKTSSKDIEQPWDTGKNTGYERVTDSKADVSKEAAESAELALKSSALSTRHKLNPGSTISDQFRILDPRASSFV</sequence>
<keyword evidence="5 6" id="KW-0862">Zinc</keyword>
<evidence type="ECO:0000313" key="9">
    <source>
        <dbReference type="EMBL" id="EDV28604.1"/>
    </source>
</evidence>
<feature type="compositionally biased region" description="Basic and acidic residues" evidence="7">
    <location>
        <begin position="958"/>
        <end position="971"/>
    </location>
</feature>
<dbReference type="OrthoDB" id="411372at2759"/>
<evidence type="ECO:0000256" key="7">
    <source>
        <dbReference type="SAM" id="MobiDB-lite"/>
    </source>
</evidence>
<feature type="compositionally biased region" description="Polar residues" evidence="7">
    <location>
        <begin position="1027"/>
        <end position="1038"/>
    </location>
</feature>
<feature type="compositionally biased region" description="Basic and acidic residues" evidence="7">
    <location>
        <begin position="554"/>
        <end position="564"/>
    </location>
</feature>
<dbReference type="InterPro" id="IPR036855">
    <property type="entry name" value="Znf_CCCH_sf"/>
</dbReference>
<dbReference type="Proteomes" id="UP000009022">
    <property type="component" value="Unassembled WGS sequence"/>
</dbReference>
<dbReference type="PANTHER" id="PTHR13119">
    <property type="entry name" value="ZINC FINGER CCCH DOMAIN-CONTAINING PROTEI"/>
    <property type="match status" value="1"/>
</dbReference>
<dbReference type="HOGENOM" id="CLU_281917_0_0_1"/>
<feature type="compositionally biased region" description="Polar residues" evidence="7">
    <location>
        <begin position="29"/>
        <end position="49"/>
    </location>
</feature>
<feature type="zinc finger region" description="C3H1-type" evidence="6">
    <location>
        <begin position="394"/>
        <end position="421"/>
    </location>
</feature>
<protein>
    <recommendedName>
        <fullName evidence="8">C3H1-type domain-containing protein</fullName>
    </recommendedName>
</protein>
<feature type="compositionally biased region" description="Basic residues" evidence="7">
    <location>
        <begin position="156"/>
        <end position="184"/>
    </location>
</feature>
<dbReference type="RefSeq" id="XP_002107806.1">
    <property type="nucleotide sequence ID" value="XM_002107770.1"/>
</dbReference>
<dbReference type="GO" id="GO:0005634">
    <property type="term" value="C:nucleus"/>
    <property type="evidence" value="ECO:0000318"/>
    <property type="project" value="GO_Central"/>
</dbReference>
<dbReference type="SUPFAM" id="SSF90229">
    <property type="entry name" value="CCCH zinc finger"/>
    <property type="match status" value="2"/>
</dbReference>
<dbReference type="GO" id="GO:0045892">
    <property type="term" value="P:negative regulation of DNA-templated transcription"/>
    <property type="evidence" value="ECO:0007669"/>
    <property type="project" value="InterPro"/>
</dbReference>
<feature type="compositionally biased region" description="Basic and acidic residues" evidence="7">
    <location>
        <begin position="656"/>
        <end position="675"/>
    </location>
</feature>
<dbReference type="GO" id="GO:0003723">
    <property type="term" value="F:RNA binding"/>
    <property type="evidence" value="ECO:0007669"/>
    <property type="project" value="InterPro"/>
</dbReference>
<feature type="region of interest" description="Disordered" evidence="7">
    <location>
        <begin position="525"/>
        <end position="804"/>
    </location>
</feature>
<evidence type="ECO:0000256" key="6">
    <source>
        <dbReference type="PROSITE-ProRule" id="PRU00723"/>
    </source>
</evidence>
<feature type="compositionally biased region" description="Polar residues" evidence="7">
    <location>
        <begin position="920"/>
        <end position="933"/>
    </location>
</feature>
<keyword evidence="1" id="KW-0597">Phosphoprotein</keyword>
<feature type="compositionally biased region" description="Basic and acidic residues" evidence="7">
    <location>
        <begin position="1058"/>
        <end position="1071"/>
    </location>
</feature>
<proteinExistence type="predicted"/>
<feature type="compositionally biased region" description="Polar residues" evidence="7">
    <location>
        <begin position="760"/>
        <end position="784"/>
    </location>
</feature>
<feature type="compositionally biased region" description="Polar residues" evidence="7">
    <location>
        <begin position="1"/>
        <end position="21"/>
    </location>
</feature>
<feature type="region of interest" description="Disordered" evidence="7">
    <location>
        <begin position="482"/>
        <end position="503"/>
    </location>
</feature>
<dbReference type="PROSITE" id="PS50103">
    <property type="entry name" value="ZF_C3H1"/>
    <property type="match status" value="2"/>
</dbReference>
<feature type="compositionally biased region" description="Polar residues" evidence="7">
    <location>
        <begin position="525"/>
        <end position="535"/>
    </location>
</feature>
<feature type="region of interest" description="Disordered" evidence="7">
    <location>
        <begin position="833"/>
        <end position="1110"/>
    </location>
</feature>
<dbReference type="Gene3D" id="4.10.1000.10">
    <property type="entry name" value="Zinc finger, CCCH-type"/>
    <property type="match status" value="1"/>
</dbReference>
<dbReference type="GeneID" id="6749822"/>
<feature type="compositionally biased region" description="Low complexity" evidence="7">
    <location>
        <begin position="1073"/>
        <end position="1084"/>
    </location>
</feature>
<evidence type="ECO:0000256" key="2">
    <source>
        <dbReference type="ARBA" id="ARBA00022723"/>
    </source>
</evidence>
<feature type="compositionally biased region" description="Polar residues" evidence="7">
    <location>
        <begin position="145"/>
        <end position="155"/>
    </location>
</feature>
<feature type="compositionally biased region" description="Basic residues" evidence="7">
    <location>
        <begin position="202"/>
        <end position="212"/>
    </location>
</feature>
<feature type="region of interest" description="Disordered" evidence="7">
    <location>
        <begin position="1"/>
        <end position="270"/>
    </location>
</feature>
<evidence type="ECO:0000256" key="3">
    <source>
        <dbReference type="ARBA" id="ARBA00022737"/>
    </source>
</evidence>
<dbReference type="InterPro" id="IPR054361">
    <property type="entry name" value="Znf-CCCH_ZC3H4/6/8"/>
</dbReference>
<feature type="compositionally biased region" description="Polar residues" evidence="7">
    <location>
        <begin position="677"/>
        <end position="691"/>
    </location>
</feature>
<keyword evidence="10" id="KW-1185">Reference proteome</keyword>
<gene>
    <name evidence="9" type="ORF">TRIADDRAFT_51688</name>
</gene>
<dbReference type="CTD" id="6749822"/>
<dbReference type="InterPro" id="IPR045124">
    <property type="entry name" value="Su(sable)-like"/>
</dbReference>
<accession>B3RKI0</accession>
<feature type="compositionally biased region" description="Low complexity" evidence="7">
    <location>
        <begin position="185"/>
        <end position="196"/>
    </location>
</feature>
<feature type="zinc finger region" description="C3H1-type" evidence="6">
    <location>
        <begin position="445"/>
        <end position="468"/>
    </location>
</feature>
<organism evidence="9 10">
    <name type="scientific">Trichoplax adhaerens</name>
    <name type="common">Trichoplax reptans</name>
    <dbReference type="NCBI Taxonomy" id="10228"/>
    <lineage>
        <taxon>Eukaryota</taxon>
        <taxon>Metazoa</taxon>
        <taxon>Placozoa</taxon>
        <taxon>Uniplacotomia</taxon>
        <taxon>Trichoplacea</taxon>
        <taxon>Trichoplacidae</taxon>
        <taxon>Trichoplax</taxon>
    </lineage>
</organism>
<dbReference type="AlphaFoldDB" id="B3RKI0"/>
<keyword evidence="4 6" id="KW-0863">Zinc-finger</keyword>
<feature type="compositionally biased region" description="Polar residues" evidence="7">
    <location>
        <begin position="903"/>
        <end position="912"/>
    </location>
</feature>
<dbReference type="PhylomeDB" id="B3RKI0"/>
<dbReference type="eggNOG" id="KOG1040">
    <property type="taxonomic scope" value="Eukaryota"/>
</dbReference>
<keyword evidence="2 6" id="KW-0479">Metal-binding</keyword>
<feature type="domain" description="C3H1-type" evidence="8">
    <location>
        <begin position="394"/>
        <end position="421"/>
    </location>
</feature>
<dbReference type="KEGG" id="tad:TRIADDRAFT_51688"/>
<feature type="compositionally biased region" description="Basic and acidic residues" evidence="7">
    <location>
        <begin position="934"/>
        <end position="943"/>
    </location>
</feature>
<dbReference type="Pfam" id="PF18345">
    <property type="entry name" value="zf_CCCH_4"/>
    <property type="match status" value="1"/>
</dbReference>
<feature type="compositionally biased region" description="Acidic residues" evidence="7">
    <location>
        <begin position="56"/>
        <end position="69"/>
    </location>
</feature>
<evidence type="ECO:0000256" key="5">
    <source>
        <dbReference type="ARBA" id="ARBA00022833"/>
    </source>
</evidence>
<dbReference type="InParanoid" id="B3RKI0"/>
<feature type="compositionally biased region" description="Basic and acidic residues" evidence="7">
    <location>
        <begin position="251"/>
        <end position="268"/>
    </location>
</feature>
<name>B3RKI0_TRIAD</name>
<dbReference type="STRING" id="10228.B3RKI0"/>
<feature type="region of interest" description="Disordered" evidence="7">
    <location>
        <begin position="369"/>
        <end position="388"/>
    </location>
</feature>
<evidence type="ECO:0000256" key="4">
    <source>
        <dbReference type="ARBA" id="ARBA00022771"/>
    </source>
</evidence>
<feature type="compositionally biased region" description="Polar residues" evidence="7">
    <location>
        <begin position="591"/>
        <end position="603"/>
    </location>
</feature>
<dbReference type="Pfam" id="PF22623">
    <property type="entry name" value="zf-CCCH_9"/>
    <property type="match status" value="1"/>
</dbReference>
<feature type="compositionally biased region" description="Polar residues" evidence="7">
    <location>
        <begin position="565"/>
        <end position="581"/>
    </location>
</feature>
<reference evidence="9 10" key="1">
    <citation type="journal article" date="2008" name="Nature">
        <title>The Trichoplax genome and the nature of placozoans.</title>
        <authorList>
            <person name="Srivastava M."/>
            <person name="Begovic E."/>
            <person name="Chapman J."/>
            <person name="Putnam N.H."/>
            <person name="Hellsten U."/>
            <person name="Kawashima T."/>
            <person name="Kuo A."/>
            <person name="Mitros T."/>
            <person name="Salamov A."/>
            <person name="Carpenter M.L."/>
            <person name="Signorovitch A.Y."/>
            <person name="Moreno M.A."/>
            <person name="Kamm K."/>
            <person name="Grimwood J."/>
            <person name="Schmutz J."/>
            <person name="Shapiro H."/>
            <person name="Grigoriev I.V."/>
            <person name="Buss L.W."/>
            <person name="Schierwater B."/>
            <person name="Dellaporta S.L."/>
            <person name="Rokhsar D.S."/>
        </authorList>
    </citation>
    <scope>NUCLEOTIDE SEQUENCE [LARGE SCALE GENOMIC DNA]</scope>
    <source>
        <strain evidence="9 10">Grell-BS-1999</strain>
    </source>
</reference>
<keyword evidence="3" id="KW-0677">Repeat</keyword>
<dbReference type="GO" id="GO:0008270">
    <property type="term" value="F:zinc ion binding"/>
    <property type="evidence" value="ECO:0007669"/>
    <property type="project" value="UniProtKB-KW"/>
</dbReference>